<proteinExistence type="predicted"/>
<dbReference type="SUPFAM" id="SSF57667">
    <property type="entry name" value="beta-beta-alpha zinc fingers"/>
    <property type="match status" value="1"/>
</dbReference>
<keyword evidence="5" id="KW-0804">Transcription</keyword>
<accession>A0AAW1X621</accession>
<feature type="domain" description="BED-type" evidence="7">
    <location>
        <begin position="26"/>
        <end position="84"/>
    </location>
</feature>
<protein>
    <recommendedName>
        <fullName evidence="7">BED-type domain-containing protein</fullName>
    </recommendedName>
</protein>
<evidence type="ECO:0000256" key="6">
    <source>
        <dbReference type="PROSITE-ProRule" id="PRU00027"/>
    </source>
</evidence>
<name>A0AAW1X621_RUBAR</name>
<keyword evidence="1" id="KW-0479">Metal-binding</keyword>
<reference evidence="8 9" key="1">
    <citation type="journal article" date="2023" name="G3 (Bethesda)">
        <title>A chromosome-length genome assembly and annotation of blackberry (Rubus argutus, cv. 'Hillquist').</title>
        <authorList>
            <person name="Bruna T."/>
            <person name="Aryal R."/>
            <person name="Dudchenko O."/>
            <person name="Sargent D.J."/>
            <person name="Mead D."/>
            <person name="Buti M."/>
            <person name="Cavallini A."/>
            <person name="Hytonen T."/>
            <person name="Andres J."/>
            <person name="Pham M."/>
            <person name="Weisz D."/>
            <person name="Mascagni F."/>
            <person name="Usai G."/>
            <person name="Natali L."/>
            <person name="Bassil N."/>
            <person name="Fernandez G.E."/>
            <person name="Lomsadze A."/>
            <person name="Armour M."/>
            <person name="Olukolu B."/>
            <person name="Poorten T."/>
            <person name="Britton C."/>
            <person name="Davik J."/>
            <person name="Ashrafi H."/>
            <person name="Aiden E.L."/>
            <person name="Borodovsky M."/>
            <person name="Worthington M."/>
        </authorList>
    </citation>
    <scope>NUCLEOTIDE SEQUENCE [LARGE SCALE GENOMIC DNA]</scope>
    <source>
        <strain evidence="8">PI 553951</strain>
    </source>
</reference>
<gene>
    <name evidence="8" type="ORF">M0R45_019000</name>
</gene>
<evidence type="ECO:0000256" key="4">
    <source>
        <dbReference type="ARBA" id="ARBA00023015"/>
    </source>
</evidence>
<evidence type="ECO:0000313" key="8">
    <source>
        <dbReference type="EMBL" id="KAK9931734.1"/>
    </source>
</evidence>
<keyword evidence="9" id="KW-1185">Reference proteome</keyword>
<dbReference type="PROSITE" id="PS50808">
    <property type="entry name" value="ZF_BED"/>
    <property type="match status" value="1"/>
</dbReference>
<dbReference type="AlphaFoldDB" id="A0AAW1X621"/>
<sequence>MDNTNDANLIDCEGSLILEPPTKTPKFKSPVWAFFEKVRTKEDGQLVTKNKCSICKALLNSGPIAGTSHLKWHLKMYQKAQAETGQMQLGLDATGNLKKYGYNKENARKELVDFIIRAELPFTFVEKYDFKGMIHAGGRVIFEKRAALSPSTIEALICLKDWSSAKSRNQDAVQEELFAEELMNTTSSRPDWMLDIEEEAIIDCEPVNDTSGGNTNMVDVHID</sequence>
<evidence type="ECO:0000256" key="5">
    <source>
        <dbReference type="ARBA" id="ARBA00023163"/>
    </source>
</evidence>
<organism evidence="8 9">
    <name type="scientific">Rubus argutus</name>
    <name type="common">Southern blackberry</name>
    <dbReference type="NCBI Taxonomy" id="59490"/>
    <lineage>
        <taxon>Eukaryota</taxon>
        <taxon>Viridiplantae</taxon>
        <taxon>Streptophyta</taxon>
        <taxon>Embryophyta</taxon>
        <taxon>Tracheophyta</taxon>
        <taxon>Spermatophyta</taxon>
        <taxon>Magnoliopsida</taxon>
        <taxon>eudicotyledons</taxon>
        <taxon>Gunneridae</taxon>
        <taxon>Pentapetalae</taxon>
        <taxon>rosids</taxon>
        <taxon>fabids</taxon>
        <taxon>Rosales</taxon>
        <taxon>Rosaceae</taxon>
        <taxon>Rosoideae</taxon>
        <taxon>Rosoideae incertae sedis</taxon>
        <taxon>Rubus</taxon>
    </lineage>
</organism>
<evidence type="ECO:0000256" key="1">
    <source>
        <dbReference type="ARBA" id="ARBA00022723"/>
    </source>
</evidence>
<dbReference type="Pfam" id="PF02892">
    <property type="entry name" value="zf-BED"/>
    <property type="match status" value="1"/>
</dbReference>
<keyword evidence="4" id="KW-0805">Transcription regulation</keyword>
<dbReference type="GO" id="GO:0008270">
    <property type="term" value="F:zinc ion binding"/>
    <property type="evidence" value="ECO:0007669"/>
    <property type="project" value="UniProtKB-KW"/>
</dbReference>
<dbReference type="GO" id="GO:0003677">
    <property type="term" value="F:DNA binding"/>
    <property type="evidence" value="ECO:0007669"/>
    <property type="project" value="InterPro"/>
</dbReference>
<dbReference type="EMBL" id="JBEDUW010000004">
    <property type="protein sequence ID" value="KAK9931734.1"/>
    <property type="molecule type" value="Genomic_DNA"/>
</dbReference>
<keyword evidence="3" id="KW-0862">Zinc</keyword>
<dbReference type="SMART" id="SM00614">
    <property type="entry name" value="ZnF_BED"/>
    <property type="match status" value="1"/>
</dbReference>
<dbReference type="Proteomes" id="UP001457282">
    <property type="component" value="Unassembled WGS sequence"/>
</dbReference>
<comment type="caution">
    <text evidence="8">The sequence shown here is derived from an EMBL/GenBank/DDBJ whole genome shotgun (WGS) entry which is preliminary data.</text>
</comment>
<evidence type="ECO:0000256" key="2">
    <source>
        <dbReference type="ARBA" id="ARBA00022771"/>
    </source>
</evidence>
<keyword evidence="2 6" id="KW-0863">Zinc-finger</keyword>
<dbReference type="InterPro" id="IPR036236">
    <property type="entry name" value="Znf_C2H2_sf"/>
</dbReference>
<dbReference type="PANTHER" id="PTHR46481">
    <property type="entry name" value="ZINC FINGER BED DOMAIN-CONTAINING PROTEIN 4"/>
    <property type="match status" value="1"/>
</dbReference>
<dbReference type="InterPro" id="IPR003656">
    <property type="entry name" value="Znf_BED"/>
</dbReference>
<dbReference type="PANTHER" id="PTHR46481:SF11">
    <property type="entry name" value="ZINC FINGER BED DOMAIN-CONTAINING PROTEIN RICESLEEPER 2-LIKE"/>
    <property type="match status" value="1"/>
</dbReference>
<evidence type="ECO:0000256" key="3">
    <source>
        <dbReference type="ARBA" id="ARBA00022833"/>
    </source>
</evidence>
<evidence type="ECO:0000313" key="9">
    <source>
        <dbReference type="Proteomes" id="UP001457282"/>
    </source>
</evidence>
<evidence type="ECO:0000259" key="7">
    <source>
        <dbReference type="PROSITE" id="PS50808"/>
    </source>
</evidence>
<dbReference type="InterPro" id="IPR052035">
    <property type="entry name" value="ZnF_BED_domain_contain"/>
</dbReference>